<dbReference type="Gene3D" id="3.40.190.10">
    <property type="entry name" value="Periplasmic binding protein-like II"/>
    <property type="match status" value="2"/>
</dbReference>
<proteinExistence type="predicted"/>
<dbReference type="Pfam" id="PF16868">
    <property type="entry name" value="NMT1_3"/>
    <property type="match status" value="1"/>
</dbReference>
<dbReference type="InterPro" id="IPR011852">
    <property type="entry name" value="TRAP_TAXI"/>
</dbReference>
<evidence type="ECO:0000313" key="2">
    <source>
        <dbReference type="Proteomes" id="UP001183388"/>
    </source>
</evidence>
<keyword evidence="2" id="KW-1185">Reference proteome</keyword>
<dbReference type="EMBL" id="JAVREN010000002">
    <property type="protein sequence ID" value="MDT0305611.1"/>
    <property type="molecule type" value="Genomic_DNA"/>
</dbReference>
<accession>A0ABU2L225</accession>
<gene>
    <name evidence="1" type="ORF">RM780_01355</name>
</gene>
<evidence type="ECO:0000313" key="1">
    <source>
        <dbReference type="EMBL" id="MDT0305611.1"/>
    </source>
</evidence>
<dbReference type="SUPFAM" id="SSF53850">
    <property type="entry name" value="Periplasmic binding protein-like II"/>
    <property type="match status" value="1"/>
</dbReference>
<comment type="caution">
    <text evidence="1">The sequence shown here is derived from an EMBL/GenBank/DDBJ whole genome shotgun (WGS) entry which is preliminary data.</text>
</comment>
<dbReference type="PANTHER" id="PTHR42941:SF1">
    <property type="entry name" value="SLL1037 PROTEIN"/>
    <property type="match status" value="1"/>
</dbReference>
<dbReference type="PANTHER" id="PTHR42941">
    <property type="entry name" value="SLL1037 PROTEIN"/>
    <property type="match status" value="1"/>
</dbReference>
<reference evidence="2" key="1">
    <citation type="submission" date="2023-07" db="EMBL/GenBank/DDBJ databases">
        <title>30 novel species of actinomycetes from the DSMZ collection.</title>
        <authorList>
            <person name="Nouioui I."/>
        </authorList>
    </citation>
    <scope>NUCLEOTIDE SEQUENCE [LARGE SCALE GENOMIC DNA]</scope>
    <source>
        <strain evidence="2">DSM 44917</strain>
    </source>
</reference>
<dbReference type="RefSeq" id="WP_311628528.1">
    <property type="nucleotide sequence ID" value="NZ_JAVREN010000002.1"/>
</dbReference>
<dbReference type="NCBIfam" id="TIGR02122">
    <property type="entry name" value="TRAP_TAXI"/>
    <property type="match status" value="1"/>
</dbReference>
<sequence>MLAFRGRRRPGAPALLGLLVALAVLAGALLWRPLVEGERAPSGSVAMSTGVSSGVYARYGQLLRGQLAEDAPGLEMSLLSSAGSVQNIERLVAGDADFAIASADALAAHQARDPVGTARLRACARLYDDYLQLVVPADSPVRSTADLEGLRVGVGQEQSGVIRAARELLAAAGLDMDGDVRAVREGIDNMPRMLEAGRLDAFFWSGGLPTSAVTRLAMRKDIRLVPLDDLLPALAERGPEAGYYRAAAIPPDAYPDITGGQTVNTIATANLLVTTEDTDPDVAEQITRSVINGRDRIGREVHAAQRVDLRTAIYTQPLPLHPGARRYYRSVKS</sequence>
<dbReference type="Proteomes" id="UP001183388">
    <property type="component" value="Unassembled WGS sequence"/>
</dbReference>
<protein>
    <submittedName>
        <fullName evidence="1">TAXI family TRAP transporter solute-binding subunit</fullName>
    </submittedName>
</protein>
<organism evidence="1 2">
    <name type="scientific">Streptomyces boetiae</name>
    <dbReference type="NCBI Taxonomy" id="3075541"/>
    <lineage>
        <taxon>Bacteria</taxon>
        <taxon>Bacillati</taxon>
        <taxon>Actinomycetota</taxon>
        <taxon>Actinomycetes</taxon>
        <taxon>Kitasatosporales</taxon>
        <taxon>Streptomycetaceae</taxon>
        <taxon>Streptomyces</taxon>
    </lineage>
</organism>
<name>A0ABU2L225_9ACTN</name>